<dbReference type="GO" id="GO:0016746">
    <property type="term" value="F:acyltransferase activity"/>
    <property type="evidence" value="ECO:0007669"/>
    <property type="project" value="UniProtKB-KW"/>
</dbReference>
<dbReference type="InterPro" id="IPR050879">
    <property type="entry name" value="Acyltransferase_3"/>
</dbReference>
<dbReference type="Proteomes" id="UP000619041">
    <property type="component" value="Unassembled WGS sequence"/>
</dbReference>
<keyword evidence="4" id="KW-0012">Acyltransferase</keyword>
<feature type="transmembrane region" description="Helical" evidence="1">
    <location>
        <begin position="33"/>
        <end position="56"/>
    </location>
</feature>
<dbReference type="InterPro" id="IPR002656">
    <property type="entry name" value="Acyl_transf_3_dom"/>
</dbReference>
<dbReference type="Pfam" id="PF01757">
    <property type="entry name" value="Acyl_transf_3"/>
    <property type="match status" value="1"/>
</dbReference>
<evidence type="ECO:0000313" key="4">
    <source>
        <dbReference type="EMBL" id="GGE04960.1"/>
    </source>
</evidence>
<proteinExistence type="predicted"/>
<feature type="domain" description="Acyltransferase 3" evidence="2">
    <location>
        <begin position="10"/>
        <end position="325"/>
    </location>
</feature>
<feature type="transmembrane region" description="Helical" evidence="1">
    <location>
        <begin position="190"/>
        <end position="212"/>
    </location>
</feature>
<dbReference type="PANTHER" id="PTHR23028">
    <property type="entry name" value="ACETYLTRANSFERASE"/>
    <property type="match status" value="1"/>
</dbReference>
<name>A0ABQ1SCM6_9SPHN</name>
<keyword evidence="4" id="KW-0808">Transferase</keyword>
<feature type="transmembrane region" description="Helical" evidence="1">
    <location>
        <begin position="305"/>
        <end position="323"/>
    </location>
</feature>
<dbReference type="Pfam" id="PF19040">
    <property type="entry name" value="SGNH"/>
    <property type="match status" value="1"/>
</dbReference>
<feature type="transmembrane region" description="Helical" evidence="1">
    <location>
        <begin position="242"/>
        <end position="261"/>
    </location>
</feature>
<sequence>MHSTAPAYRPEIDGLRALAVVPVALFHARVPGFAGGFVGVDVFFVISGYLITAILLREAGRSGALGHFYERRARRIVPALLPVLAFTLAAALWVFTPDDFRRFAQALGATALFVSNLLFALRSDYFGTAEGFTPLVHSWSLAVEEQFYLFFPVLLLALVRRRLKILPVILLILAASFVLAVAMAGSAPRFAFNLLPTRAWELMAGAACALLPPPAKYRWWAGLTGIVFIAAGMAFIRADTPAPGPMFALPVAGAALVVRYATGSTPAARALGWRPFVLIGLVSYGFYLWHQAILAFVFYTHFAPPPWWLAAAALILSLALAAASYRWVEKPVRAGRAFRSRRTLAAVCAGGLVAMAAIGLAGHFEVAKPRSAREARLWGAVVLHPTTNLVPEARDIPYLLYGDSHAEQYRSALAERLGRGAVLTTSGCMSLPAATNQQPGSPDRAVCKSQYGQALALSHAREVPVVIWAQRWERLLFRNDTGAREGETSGDGARFFRAQLDDFLAAFPAGTRIVLVGNSPTAWASGPQMDGGLLRCRAFLDVKCPTSFPAAKAEGRAANRILMSFARQHPRVTYVDAAGPLCPQGRCRILADGRLYYNDGSHMTLFAAQIVAREIASAMGSSREAGNTGADAFVRR</sequence>
<evidence type="ECO:0000256" key="1">
    <source>
        <dbReference type="SAM" id="Phobius"/>
    </source>
</evidence>
<accession>A0ABQ1SCM6</accession>
<gene>
    <name evidence="4" type="ORF">GCM10011515_25670</name>
</gene>
<dbReference type="InterPro" id="IPR043968">
    <property type="entry name" value="SGNH"/>
</dbReference>
<keyword evidence="1" id="KW-0472">Membrane</keyword>
<feature type="transmembrane region" description="Helical" evidence="1">
    <location>
        <begin position="273"/>
        <end position="299"/>
    </location>
</feature>
<evidence type="ECO:0000259" key="3">
    <source>
        <dbReference type="Pfam" id="PF19040"/>
    </source>
</evidence>
<feature type="transmembrane region" description="Helical" evidence="1">
    <location>
        <begin position="219"/>
        <end position="236"/>
    </location>
</feature>
<feature type="transmembrane region" description="Helical" evidence="1">
    <location>
        <begin position="76"/>
        <end position="96"/>
    </location>
</feature>
<protein>
    <submittedName>
        <fullName evidence="4">Acyltransferase</fullName>
    </submittedName>
</protein>
<dbReference type="EMBL" id="BMKL01000001">
    <property type="protein sequence ID" value="GGE04960.1"/>
    <property type="molecule type" value="Genomic_DNA"/>
</dbReference>
<dbReference type="PANTHER" id="PTHR23028:SF53">
    <property type="entry name" value="ACYL_TRANSF_3 DOMAIN-CONTAINING PROTEIN"/>
    <property type="match status" value="1"/>
</dbReference>
<keyword evidence="5" id="KW-1185">Reference proteome</keyword>
<feature type="domain" description="SGNH" evidence="3">
    <location>
        <begin position="397"/>
        <end position="616"/>
    </location>
</feature>
<feature type="transmembrane region" description="Helical" evidence="1">
    <location>
        <begin position="344"/>
        <end position="364"/>
    </location>
</feature>
<keyword evidence="1" id="KW-1133">Transmembrane helix</keyword>
<evidence type="ECO:0000259" key="2">
    <source>
        <dbReference type="Pfam" id="PF01757"/>
    </source>
</evidence>
<dbReference type="RefSeq" id="WP_188645488.1">
    <property type="nucleotide sequence ID" value="NZ_BMKL01000001.1"/>
</dbReference>
<dbReference type="SUPFAM" id="SSF52266">
    <property type="entry name" value="SGNH hydrolase"/>
    <property type="match status" value="1"/>
</dbReference>
<reference evidence="5" key="1">
    <citation type="journal article" date="2019" name="Int. J. Syst. Evol. Microbiol.">
        <title>The Global Catalogue of Microorganisms (GCM) 10K type strain sequencing project: providing services to taxonomists for standard genome sequencing and annotation.</title>
        <authorList>
            <consortium name="The Broad Institute Genomics Platform"/>
            <consortium name="The Broad Institute Genome Sequencing Center for Infectious Disease"/>
            <person name="Wu L."/>
            <person name="Ma J."/>
        </authorList>
    </citation>
    <scope>NUCLEOTIDE SEQUENCE [LARGE SCALE GENOMIC DNA]</scope>
    <source>
        <strain evidence="5">CGMCC 1.15959</strain>
    </source>
</reference>
<keyword evidence="1" id="KW-0812">Transmembrane</keyword>
<organism evidence="4 5">
    <name type="scientific">Tsuneonella deserti</name>
    <dbReference type="NCBI Taxonomy" id="2035528"/>
    <lineage>
        <taxon>Bacteria</taxon>
        <taxon>Pseudomonadati</taxon>
        <taxon>Pseudomonadota</taxon>
        <taxon>Alphaproteobacteria</taxon>
        <taxon>Sphingomonadales</taxon>
        <taxon>Erythrobacteraceae</taxon>
        <taxon>Tsuneonella</taxon>
    </lineage>
</organism>
<comment type="caution">
    <text evidence="4">The sequence shown here is derived from an EMBL/GenBank/DDBJ whole genome shotgun (WGS) entry which is preliminary data.</text>
</comment>
<evidence type="ECO:0000313" key="5">
    <source>
        <dbReference type="Proteomes" id="UP000619041"/>
    </source>
</evidence>
<feature type="transmembrane region" description="Helical" evidence="1">
    <location>
        <begin position="165"/>
        <end position="184"/>
    </location>
</feature>